<dbReference type="RefSeq" id="WP_013488985.1">
    <property type="nucleotide sequence ID" value="NC_014829.1"/>
</dbReference>
<reference evidence="12 13" key="1">
    <citation type="submission" date="2010-12" db="EMBL/GenBank/DDBJ databases">
        <title>Complete sequence of Bacillus cellulosilyticus DSM 2522.</title>
        <authorList>
            <consortium name="US DOE Joint Genome Institute"/>
            <person name="Lucas S."/>
            <person name="Copeland A."/>
            <person name="Lapidus A."/>
            <person name="Cheng J.-F."/>
            <person name="Bruce D."/>
            <person name="Goodwin L."/>
            <person name="Pitluck S."/>
            <person name="Chertkov O."/>
            <person name="Detter J.C."/>
            <person name="Han C."/>
            <person name="Tapia R."/>
            <person name="Land M."/>
            <person name="Hauser L."/>
            <person name="Jeffries C."/>
            <person name="Kyrpides N."/>
            <person name="Ivanova N."/>
            <person name="Mikhailova N."/>
            <person name="Brumm P."/>
            <person name="Mead D."/>
            <person name="Woyke T."/>
        </authorList>
    </citation>
    <scope>NUCLEOTIDE SEQUENCE [LARGE SCALE GENOMIC DNA]</scope>
    <source>
        <strain evidence="13">ATCC 21833 / DSM 2522 / FERM P-1141 / JCM 9156 / N-4</strain>
    </source>
</reference>
<dbReference type="SUPFAM" id="SSF52540">
    <property type="entry name" value="P-loop containing nucleoside triphosphate hydrolases"/>
    <property type="match status" value="1"/>
</dbReference>
<dbReference type="HOGENOM" id="CLU_000604_84_3_9"/>
<accession>E6TRZ6</accession>
<feature type="transmembrane region" description="Helical" evidence="9">
    <location>
        <begin position="160"/>
        <end position="178"/>
    </location>
</feature>
<gene>
    <name evidence="12" type="ordered locus">Bcell_2392</name>
</gene>
<dbReference type="Pfam" id="PF00005">
    <property type="entry name" value="ABC_tran"/>
    <property type="match status" value="1"/>
</dbReference>
<dbReference type="Gene3D" id="1.20.1560.10">
    <property type="entry name" value="ABC transporter type 1, transmembrane domain"/>
    <property type="match status" value="1"/>
</dbReference>
<name>E6TRZ6_EVAC2</name>
<organism evidence="12 13">
    <name type="scientific">Evansella cellulosilytica (strain ATCC 21833 / DSM 2522 / FERM P-1141 / JCM 9156 / N-4)</name>
    <name type="common">Bacillus cellulosilyticus</name>
    <dbReference type="NCBI Taxonomy" id="649639"/>
    <lineage>
        <taxon>Bacteria</taxon>
        <taxon>Bacillati</taxon>
        <taxon>Bacillota</taxon>
        <taxon>Bacilli</taxon>
        <taxon>Bacillales</taxon>
        <taxon>Bacillaceae</taxon>
        <taxon>Evansella</taxon>
    </lineage>
</organism>
<dbReference type="PROSITE" id="PS50893">
    <property type="entry name" value="ABC_TRANSPORTER_2"/>
    <property type="match status" value="1"/>
</dbReference>
<evidence type="ECO:0000256" key="1">
    <source>
        <dbReference type="ARBA" id="ARBA00004651"/>
    </source>
</evidence>
<dbReference type="PROSITE" id="PS50929">
    <property type="entry name" value="ABC_TM1F"/>
    <property type="match status" value="1"/>
</dbReference>
<dbReference type="STRING" id="649639.Bcell_2392"/>
<evidence type="ECO:0000313" key="12">
    <source>
        <dbReference type="EMBL" id="ADU30650.1"/>
    </source>
</evidence>
<evidence type="ECO:0000256" key="9">
    <source>
        <dbReference type="SAM" id="Phobius"/>
    </source>
</evidence>
<dbReference type="OrthoDB" id="9770415at2"/>
<proteinExistence type="predicted"/>
<dbReference type="PANTHER" id="PTHR43394:SF1">
    <property type="entry name" value="ATP-BINDING CASSETTE SUB-FAMILY B MEMBER 10, MITOCHONDRIAL"/>
    <property type="match status" value="1"/>
</dbReference>
<feature type="domain" description="ABC transmembrane type-1" evidence="11">
    <location>
        <begin position="19"/>
        <end position="303"/>
    </location>
</feature>
<dbReference type="SUPFAM" id="SSF90123">
    <property type="entry name" value="ABC transporter transmembrane region"/>
    <property type="match status" value="1"/>
</dbReference>
<keyword evidence="2" id="KW-0813">Transport</keyword>
<keyword evidence="8 9" id="KW-0472">Membrane</keyword>
<feature type="transmembrane region" description="Helical" evidence="9">
    <location>
        <begin position="55"/>
        <end position="77"/>
    </location>
</feature>
<dbReference type="FunFam" id="3.40.50.300:FF:000221">
    <property type="entry name" value="Multidrug ABC transporter ATP-binding protein"/>
    <property type="match status" value="1"/>
</dbReference>
<dbReference type="GO" id="GO:0005524">
    <property type="term" value="F:ATP binding"/>
    <property type="evidence" value="ECO:0007669"/>
    <property type="project" value="UniProtKB-KW"/>
</dbReference>
<dbReference type="Proteomes" id="UP000001401">
    <property type="component" value="Chromosome"/>
</dbReference>
<evidence type="ECO:0000259" key="11">
    <source>
        <dbReference type="PROSITE" id="PS50929"/>
    </source>
</evidence>
<evidence type="ECO:0000256" key="2">
    <source>
        <dbReference type="ARBA" id="ARBA00022448"/>
    </source>
</evidence>
<comment type="subcellular location">
    <subcellularLocation>
        <location evidence="1">Cell membrane</location>
        <topology evidence="1">Multi-pass membrane protein</topology>
    </subcellularLocation>
</comment>
<dbReference type="InterPro" id="IPR003439">
    <property type="entry name" value="ABC_transporter-like_ATP-bd"/>
</dbReference>
<keyword evidence="6" id="KW-0067">ATP-binding</keyword>
<evidence type="ECO:0000313" key="13">
    <source>
        <dbReference type="Proteomes" id="UP000001401"/>
    </source>
</evidence>
<dbReference type="PANTHER" id="PTHR43394">
    <property type="entry name" value="ATP-DEPENDENT PERMEASE MDL1, MITOCHONDRIAL"/>
    <property type="match status" value="1"/>
</dbReference>
<dbReference type="SMART" id="SM00382">
    <property type="entry name" value="AAA"/>
    <property type="match status" value="1"/>
</dbReference>
<protein>
    <submittedName>
        <fullName evidence="12">ABC transporter related protein</fullName>
    </submittedName>
</protein>
<dbReference type="InterPro" id="IPR017871">
    <property type="entry name" value="ABC_transporter-like_CS"/>
</dbReference>
<dbReference type="AlphaFoldDB" id="E6TRZ6"/>
<keyword evidence="3" id="KW-1003">Cell membrane</keyword>
<dbReference type="InterPro" id="IPR011527">
    <property type="entry name" value="ABC1_TM_dom"/>
</dbReference>
<dbReference type="GO" id="GO:0005886">
    <property type="term" value="C:plasma membrane"/>
    <property type="evidence" value="ECO:0007669"/>
    <property type="project" value="UniProtKB-SubCell"/>
</dbReference>
<feature type="transmembrane region" description="Helical" evidence="9">
    <location>
        <begin position="133"/>
        <end position="154"/>
    </location>
</feature>
<dbReference type="eggNOG" id="COG1132">
    <property type="taxonomic scope" value="Bacteria"/>
</dbReference>
<dbReference type="InterPro" id="IPR003593">
    <property type="entry name" value="AAA+_ATPase"/>
</dbReference>
<evidence type="ECO:0000256" key="6">
    <source>
        <dbReference type="ARBA" id="ARBA00022840"/>
    </source>
</evidence>
<feature type="transmembrane region" description="Helical" evidence="9">
    <location>
        <begin position="248"/>
        <end position="268"/>
    </location>
</feature>
<dbReference type="InterPro" id="IPR039421">
    <property type="entry name" value="Type_1_exporter"/>
</dbReference>
<keyword evidence="7 9" id="KW-1133">Transmembrane helix</keyword>
<evidence type="ECO:0000256" key="8">
    <source>
        <dbReference type="ARBA" id="ARBA00023136"/>
    </source>
</evidence>
<dbReference type="GO" id="GO:0015421">
    <property type="term" value="F:ABC-type oligopeptide transporter activity"/>
    <property type="evidence" value="ECO:0007669"/>
    <property type="project" value="TreeGrafter"/>
</dbReference>
<evidence type="ECO:0000256" key="4">
    <source>
        <dbReference type="ARBA" id="ARBA00022692"/>
    </source>
</evidence>
<dbReference type="CDD" id="cd18541">
    <property type="entry name" value="ABC_6TM_TmrB_like"/>
    <property type="match status" value="1"/>
</dbReference>
<feature type="transmembrane region" description="Helical" evidence="9">
    <location>
        <begin position="21"/>
        <end position="43"/>
    </location>
</feature>
<feature type="domain" description="ABC transporter" evidence="10">
    <location>
        <begin position="338"/>
        <end position="571"/>
    </location>
</feature>
<evidence type="ECO:0000256" key="7">
    <source>
        <dbReference type="ARBA" id="ARBA00022989"/>
    </source>
</evidence>
<dbReference type="InterPro" id="IPR027417">
    <property type="entry name" value="P-loop_NTPase"/>
</dbReference>
<dbReference type="FunFam" id="1.20.1560.10:FF:000011">
    <property type="entry name" value="Multidrug ABC transporter ATP-binding protein"/>
    <property type="match status" value="1"/>
</dbReference>
<dbReference type="PROSITE" id="PS00211">
    <property type="entry name" value="ABC_TRANSPORTER_1"/>
    <property type="match status" value="1"/>
</dbReference>
<dbReference type="Gene3D" id="3.40.50.300">
    <property type="entry name" value="P-loop containing nucleotide triphosphate hydrolases"/>
    <property type="match status" value="1"/>
</dbReference>
<keyword evidence="13" id="KW-1185">Reference proteome</keyword>
<evidence type="ECO:0000256" key="5">
    <source>
        <dbReference type="ARBA" id="ARBA00022741"/>
    </source>
</evidence>
<dbReference type="GO" id="GO:0016887">
    <property type="term" value="F:ATP hydrolysis activity"/>
    <property type="evidence" value="ECO:0007669"/>
    <property type="project" value="InterPro"/>
</dbReference>
<dbReference type="InterPro" id="IPR036640">
    <property type="entry name" value="ABC1_TM_sf"/>
</dbReference>
<sequence>MKVFIDLMWYFKREKGKYIGGILVLAIVSFLSLIPPLVVGIIVDHIDGGTLTTPIIVQWMIVLFGLAISVYILRYVWRIFIFGAAIRLARLLRNRLYEHFTNMSSSFYQKRRTGDLMAHATNDIRAVEQAAGVGVLTLVDSITMGGFVIVTMAVTISWELTLIALIPMPFMALATSKYGSMLHHRFSKAQAAFSSLNDKVQESMSSIRVTKTFGYENEEVDSFKKESDRVVQKNVEVAKVDALFDPTISIIVGFSFFLSIVFGSMYVVQDVLSIGQLTSFTLYLGLLIWPMLAFGMLFNIVERGRASYDRISALLMVEQEIKDNQTANDESPRGDIEYRIKQFSYNKEEQPVLSDIHFRLKRGQTLGIAGRTGSGKTTLVKALMREFDITDGTINVENTPIENYTLNALRGSIGYVPQDHFLFSATIADNIAFAKPEATYDEIINAAKLAFIHDDILQFEEAYETIVGERGVTLSGGQKQRISIARALLANPEILILDDSLSAVDAKTEERILEALRKVRRGKTTLITAHRLSAIKHADLIVVLDFGKIMELGDHESLMKKSGWYKQMYEHQQLESLVERGGVSS</sequence>
<evidence type="ECO:0000259" key="10">
    <source>
        <dbReference type="PROSITE" id="PS50893"/>
    </source>
</evidence>
<feature type="transmembrane region" description="Helical" evidence="9">
    <location>
        <begin position="280"/>
        <end position="301"/>
    </location>
</feature>
<evidence type="ECO:0000256" key="3">
    <source>
        <dbReference type="ARBA" id="ARBA00022475"/>
    </source>
</evidence>
<dbReference type="EMBL" id="CP002394">
    <property type="protein sequence ID" value="ADU30650.1"/>
    <property type="molecule type" value="Genomic_DNA"/>
</dbReference>
<keyword evidence="4 9" id="KW-0812">Transmembrane</keyword>
<dbReference type="KEGG" id="bco:Bcell_2392"/>
<dbReference type="Pfam" id="PF00664">
    <property type="entry name" value="ABC_membrane"/>
    <property type="match status" value="1"/>
</dbReference>
<keyword evidence="5" id="KW-0547">Nucleotide-binding</keyword>